<organism evidence="1">
    <name type="scientific">virus sp. ctML55</name>
    <dbReference type="NCBI Taxonomy" id="2827627"/>
    <lineage>
        <taxon>Viruses</taxon>
    </lineage>
</organism>
<sequence>MQAYNRFRASETTKGRQRLLSKYGKDYFETNLQNLVIDYSYKNL</sequence>
<protein>
    <submittedName>
        <fullName evidence="1">Uncharacterized protein</fullName>
    </submittedName>
</protein>
<reference evidence="1" key="1">
    <citation type="journal article" date="2021" name="Proc. Natl. Acad. Sci. U.S.A.">
        <title>A Catalog of Tens of Thousands of Viruses from Human Metagenomes Reveals Hidden Associations with Chronic Diseases.</title>
        <authorList>
            <person name="Tisza M.J."/>
            <person name="Buck C.B."/>
        </authorList>
    </citation>
    <scope>NUCLEOTIDE SEQUENCE</scope>
    <source>
        <strain evidence="1">CtML55</strain>
    </source>
</reference>
<dbReference type="EMBL" id="BK059105">
    <property type="protein sequence ID" value="DAE30988.1"/>
    <property type="molecule type" value="Genomic_DNA"/>
</dbReference>
<proteinExistence type="predicted"/>
<evidence type="ECO:0000313" key="1">
    <source>
        <dbReference type="EMBL" id="DAE30988.1"/>
    </source>
</evidence>
<accession>A0A8S5RJ29</accession>
<name>A0A8S5RJ29_9VIRU</name>